<reference evidence="3 4" key="1">
    <citation type="submission" date="2024-08" db="EMBL/GenBank/DDBJ databases">
        <authorList>
            <person name="Cucini C."/>
            <person name="Frati F."/>
        </authorList>
    </citation>
    <scope>NUCLEOTIDE SEQUENCE [LARGE SCALE GENOMIC DNA]</scope>
</reference>
<feature type="region of interest" description="Disordered" evidence="1">
    <location>
        <begin position="1"/>
        <end position="330"/>
    </location>
</feature>
<feature type="compositionally biased region" description="Low complexity" evidence="1">
    <location>
        <begin position="142"/>
        <end position="160"/>
    </location>
</feature>
<feature type="compositionally biased region" description="Basic and acidic residues" evidence="1">
    <location>
        <begin position="219"/>
        <end position="228"/>
    </location>
</feature>
<protein>
    <recommendedName>
        <fullName evidence="2">Nuclear pore complex NUP2/50/61 domain-containing protein</fullName>
    </recommendedName>
</protein>
<feature type="compositionally biased region" description="Polar residues" evidence="1">
    <location>
        <begin position="1"/>
        <end position="12"/>
    </location>
</feature>
<evidence type="ECO:0000313" key="3">
    <source>
        <dbReference type="EMBL" id="CAL8094159.1"/>
    </source>
</evidence>
<name>A0ABP1QFJ5_9HEXA</name>
<feature type="domain" description="Nuclear pore complex NUP2/50/61" evidence="2">
    <location>
        <begin position="72"/>
        <end position="130"/>
    </location>
</feature>
<accession>A0ABP1QFJ5</accession>
<feature type="compositionally biased region" description="Basic and acidic residues" evidence="1">
    <location>
        <begin position="235"/>
        <end position="253"/>
    </location>
</feature>
<proteinExistence type="predicted"/>
<feature type="compositionally biased region" description="Basic and acidic residues" evidence="1">
    <location>
        <begin position="321"/>
        <end position="330"/>
    </location>
</feature>
<feature type="compositionally biased region" description="Polar residues" evidence="1">
    <location>
        <begin position="263"/>
        <end position="320"/>
    </location>
</feature>
<sequence>MATGSENSSDSMENVAVGNANEKEIAEDKDDGGETSKQLGNSGNQEASTNSNGPATTGDKSDRPLPQSQPTKRRPDKELNHDNWDQEDEPEEQGEFKKASDEQLKDRKILTAKRKQKPTEASNNPFAFLNLPSEPGNNGAPSFSFNFSSTSTPAVSSLSSFDFSWPGLNKDKTEESKGSSPPGSKSQSETVAIEKKCPMDNGSGSSTVKTAPAPTKRRPGTDLNHENWDQEEVPEEKGEFTKATEDQLKDRKILTAKRKQKTSGDNSNNPFGSLSLASAFGTPNSTGTGSPASLFNFTAPASTPIPSFDFSSTSATANEGSSDKKDEKDD</sequence>
<evidence type="ECO:0000313" key="4">
    <source>
        <dbReference type="Proteomes" id="UP001642540"/>
    </source>
</evidence>
<gene>
    <name evidence="3" type="ORF">ODALV1_LOCUS8711</name>
</gene>
<feature type="compositionally biased region" description="Basic and acidic residues" evidence="1">
    <location>
        <begin position="94"/>
        <end position="109"/>
    </location>
</feature>
<dbReference type="Pfam" id="PF08911">
    <property type="entry name" value="NUP50"/>
    <property type="match status" value="2"/>
</dbReference>
<organism evidence="3 4">
    <name type="scientific">Orchesella dallaii</name>
    <dbReference type="NCBI Taxonomy" id="48710"/>
    <lineage>
        <taxon>Eukaryota</taxon>
        <taxon>Metazoa</taxon>
        <taxon>Ecdysozoa</taxon>
        <taxon>Arthropoda</taxon>
        <taxon>Hexapoda</taxon>
        <taxon>Collembola</taxon>
        <taxon>Entomobryomorpha</taxon>
        <taxon>Entomobryoidea</taxon>
        <taxon>Orchesellidae</taxon>
        <taxon>Orchesellinae</taxon>
        <taxon>Orchesella</taxon>
    </lineage>
</organism>
<evidence type="ECO:0000256" key="1">
    <source>
        <dbReference type="SAM" id="MobiDB-lite"/>
    </source>
</evidence>
<keyword evidence="4" id="KW-1185">Reference proteome</keyword>
<dbReference type="Proteomes" id="UP001642540">
    <property type="component" value="Unassembled WGS sequence"/>
</dbReference>
<evidence type="ECO:0000259" key="2">
    <source>
        <dbReference type="Pfam" id="PF08911"/>
    </source>
</evidence>
<dbReference type="InterPro" id="IPR015007">
    <property type="entry name" value="NUP2/50/61"/>
</dbReference>
<dbReference type="EMBL" id="CAXLJM020000026">
    <property type="protein sequence ID" value="CAL8094159.1"/>
    <property type="molecule type" value="Genomic_DNA"/>
</dbReference>
<feature type="compositionally biased region" description="Basic and acidic residues" evidence="1">
    <location>
        <begin position="73"/>
        <end position="84"/>
    </location>
</feature>
<feature type="compositionally biased region" description="Polar residues" evidence="1">
    <location>
        <begin position="35"/>
        <end position="55"/>
    </location>
</feature>
<feature type="domain" description="Nuclear pore complex NUP2/50/61" evidence="2">
    <location>
        <begin position="216"/>
        <end position="276"/>
    </location>
</feature>
<comment type="caution">
    <text evidence="3">The sequence shown here is derived from an EMBL/GenBank/DDBJ whole genome shotgun (WGS) entry which is preliminary data.</text>
</comment>